<accession>A0ABD3PST7</accession>
<comment type="caution">
    <text evidence="1">The sequence shown here is derived from an EMBL/GenBank/DDBJ whole genome shotgun (WGS) entry which is preliminary data.</text>
</comment>
<protein>
    <submittedName>
        <fullName evidence="1">Uncharacterized protein</fullName>
    </submittedName>
</protein>
<gene>
    <name evidence="1" type="ORF">ACHAWO_004725</name>
</gene>
<dbReference type="Proteomes" id="UP001530400">
    <property type="component" value="Unassembled WGS sequence"/>
</dbReference>
<organism evidence="1 2">
    <name type="scientific">Cyclotella atomus</name>
    <dbReference type="NCBI Taxonomy" id="382360"/>
    <lineage>
        <taxon>Eukaryota</taxon>
        <taxon>Sar</taxon>
        <taxon>Stramenopiles</taxon>
        <taxon>Ochrophyta</taxon>
        <taxon>Bacillariophyta</taxon>
        <taxon>Coscinodiscophyceae</taxon>
        <taxon>Thalassiosirophycidae</taxon>
        <taxon>Stephanodiscales</taxon>
        <taxon>Stephanodiscaceae</taxon>
        <taxon>Cyclotella</taxon>
    </lineage>
</organism>
<evidence type="ECO:0000313" key="1">
    <source>
        <dbReference type="EMBL" id="KAL3789255.1"/>
    </source>
</evidence>
<evidence type="ECO:0000313" key="2">
    <source>
        <dbReference type="Proteomes" id="UP001530400"/>
    </source>
</evidence>
<name>A0ABD3PST7_9STRA</name>
<proteinExistence type="predicted"/>
<keyword evidence="2" id="KW-1185">Reference proteome</keyword>
<dbReference type="EMBL" id="JALLPJ020000531">
    <property type="protein sequence ID" value="KAL3789255.1"/>
    <property type="molecule type" value="Genomic_DNA"/>
</dbReference>
<reference evidence="1 2" key="1">
    <citation type="submission" date="2024-10" db="EMBL/GenBank/DDBJ databases">
        <title>Updated reference genomes for cyclostephanoid diatoms.</title>
        <authorList>
            <person name="Roberts W.R."/>
            <person name="Alverson A.J."/>
        </authorList>
    </citation>
    <scope>NUCLEOTIDE SEQUENCE [LARGE SCALE GENOMIC DNA]</scope>
    <source>
        <strain evidence="1 2">AJA010-31</strain>
    </source>
</reference>
<sequence>MVTEAIHAKREIQRMAAEHRALWLERLAQEAATMKPGSEWEKILKQMITASRQKATNKRLNSIFRPEWVSLDYIEVPNEAWFMSSNGEELYEFDNGIFVAHQQIDERVFEPFGSSSGLYRCQCHS</sequence>
<dbReference type="AlphaFoldDB" id="A0ABD3PST7"/>